<name>A0A9P0JQF4_ACAOB</name>
<gene>
    <name evidence="1" type="ORF">ACAOBT_LOCUS2460</name>
</gene>
<sequence length="17" mass="2224">MDSSRSKRRFERRFFAF</sequence>
<protein>
    <submittedName>
        <fullName evidence="1">Uncharacterized protein</fullName>
    </submittedName>
</protein>
<dbReference type="AlphaFoldDB" id="A0A9P0JQF4"/>
<accession>A0A9P0JQF4</accession>
<dbReference type="Proteomes" id="UP001152888">
    <property type="component" value="Unassembled WGS sequence"/>
</dbReference>
<keyword evidence="2" id="KW-1185">Reference proteome</keyword>
<comment type="caution">
    <text evidence="1">The sequence shown here is derived from an EMBL/GenBank/DDBJ whole genome shotgun (WGS) entry which is preliminary data.</text>
</comment>
<dbReference type="EMBL" id="CAKOFQ010006675">
    <property type="protein sequence ID" value="CAH1958099.1"/>
    <property type="molecule type" value="Genomic_DNA"/>
</dbReference>
<evidence type="ECO:0000313" key="1">
    <source>
        <dbReference type="EMBL" id="CAH1958099.1"/>
    </source>
</evidence>
<evidence type="ECO:0000313" key="2">
    <source>
        <dbReference type="Proteomes" id="UP001152888"/>
    </source>
</evidence>
<organism evidence="1 2">
    <name type="scientific">Acanthoscelides obtectus</name>
    <name type="common">Bean weevil</name>
    <name type="synonym">Bruchus obtectus</name>
    <dbReference type="NCBI Taxonomy" id="200917"/>
    <lineage>
        <taxon>Eukaryota</taxon>
        <taxon>Metazoa</taxon>
        <taxon>Ecdysozoa</taxon>
        <taxon>Arthropoda</taxon>
        <taxon>Hexapoda</taxon>
        <taxon>Insecta</taxon>
        <taxon>Pterygota</taxon>
        <taxon>Neoptera</taxon>
        <taxon>Endopterygota</taxon>
        <taxon>Coleoptera</taxon>
        <taxon>Polyphaga</taxon>
        <taxon>Cucujiformia</taxon>
        <taxon>Chrysomeloidea</taxon>
        <taxon>Chrysomelidae</taxon>
        <taxon>Bruchinae</taxon>
        <taxon>Bruchini</taxon>
        <taxon>Acanthoscelides</taxon>
    </lineage>
</organism>
<proteinExistence type="predicted"/>
<reference evidence="1" key="1">
    <citation type="submission" date="2022-03" db="EMBL/GenBank/DDBJ databases">
        <authorList>
            <person name="Sayadi A."/>
        </authorList>
    </citation>
    <scope>NUCLEOTIDE SEQUENCE</scope>
</reference>
<dbReference type="OrthoDB" id="6159439at2759"/>